<sequence>MTQKNYFDSSNQVFIKLYKKHDSTYLYWETWNVDDKNATVHLGQLGSLGEQENVGAASYSEFKDKINSLIADKLNEGYAEIPLEKQFTVAVTFKLKTWGTTEDLDRREQVRNILTEHLGWTGNGRCDDGDIGSGEMTLYADVVDPFVAVKTIPKEFKAKKVTEEYYFTIMQGDTTIAEKIIPSKE</sequence>
<evidence type="ECO:0000313" key="2">
    <source>
        <dbReference type="Proteomes" id="UP000321204"/>
    </source>
</evidence>
<protein>
    <recommendedName>
        <fullName evidence="3">WGR domain-containing protein</fullName>
    </recommendedName>
</protein>
<dbReference type="OrthoDB" id="5508028at2"/>
<evidence type="ECO:0000313" key="1">
    <source>
        <dbReference type="EMBL" id="QEC56188.1"/>
    </source>
</evidence>
<organism evidence="1 2">
    <name type="scientific">Flavisolibacter ginsenosidimutans</name>
    <dbReference type="NCBI Taxonomy" id="661481"/>
    <lineage>
        <taxon>Bacteria</taxon>
        <taxon>Pseudomonadati</taxon>
        <taxon>Bacteroidota</taxon>
        <taxon>Chitinophagia</taxon>
        <taxon>Chitinophagales</taxon>
        <taxon>Chitinophagaceae</taxon>
        <taxon>Flavisolibacter</taxon>
    </lineage>
</organism>
<dbReference type="EMBL" id="CP042433">
    <property type="protein sequence ID" value="QEC56188.1"/>
    <property type="molecule type" value="Genomic_DNA"/>
</dbReference>
<dbReference type="AlphaFoldDB" id="A0A5B8UI30"/>
<dbReference type="Proteomes" id="UP000321204">
    <property type="component" value="Chromosome"/>
</dbReference>
<reference evidence="1 2" key="1">
    <citation type="journal article" date="2015" name="Int. J. Syst. Evol. Microbiol.">
        <title>Flavisolibacter ginsenosidimutans sp. nov., with ginsenoside-converting activity isolated from soil used for cultivating ginseng.</title>
        <authorList>
            <person name="Zhao Y."/>
            <person name="Liu Q."/>
            <person name="Kang M.S."/>
            <person name="Jin F."/>
            <person name="Yu H."/>
            <person name="Im W.T."/>
        </authorList>
    </citation>
    <scope>NUCLEOTIDE SEQUENCE [LARGE SCALE GENOMIC DNA]</scope>
    <source>
        <strain evidence="1 2">Gsoil 636</strain>
    </source>
</reference>
<proteinExistence type="predicted"/>
<name>A0A5B8UI30_9BACT</name>
<gene>
    <name evidence="1" type="ORF">FSB75_09900</name>
</gene>
<evidence type="ECO:0008006" key="3">
    <source>
        <dbReference type="Google" id="ProtNLM"/>
    </source>
</evidence>
<dbReference type="KEGG" id="fgg:FSB75_09900"/>
<keyword evidence="2" id="KW-1185">Reference proteome</keyword>
<dbReference type="RefSeq" id="WP_146786391.1">
    <property type="nucleotide sequence ID" value="NZ_BAABIO010000001.1"/>
</dbReference>
<accession>A0A5B8UI30</accession>